<dbReference type="AlphaFoldDB" id="A0A3M7SIZ0"/>
<comment type="caution">
    <text evidence="1">The sequence shown here is derived from an EMBL/GenBank/DDBJ whole genome shotgun (WGS) entry which is preliminary data.</text>
</comment>
<keyword evidence="2" id="KW-1185">Reference proteome</keyword>
<name>A0A3M7SIZ0_BRAPC</name>
<proteinExistence type="predicted"/>
<organism evidence="1 2">
    <name type="scientific">Brachionus plicatilis</name>
    <name type="common">Marine rotifer</name>
    <name type="synonym">Brachionus muelleri</name>
    <dbReference type="NCBI Taxonomy" id="10195"/>
    <lineage>
        <taxon>Eukaryota</taxon>
        <taxon>Metazoa</taxon>
        <taxon>Spiralia</taxon>
        <taxon>Gnathifera</taxon>
        <taxon>Rotifera</taxon>
        <taxon>Eurotatoria</taxon>
        <taxon>Monogononta</taxon>
        <taxon>Pseudotrocha</taxon>
        <taxon>Ploima</taxon>
        <taxon>Brachionidae</taxon>
        <taxon>Brachionus</taxon>
    </lineage>
</organism>
<dbReference type="EMBL" id="REGN01001311">
    <property type="protein sequence ID" value="RNA35570.1"/>
    <property type="molecule type" value="Genomic_DNA"/>
</dbReference>
<accession>A0A3M7SIZ0</accession>
<sequence>MQFKLNSVNFHRHCCQKQIKRVDFQLQNNHFILKIDMRLEHKLQGLSICQMMIVHNFCPQTLFQKELTHTNDGKPSKTSLAQNSEKCLALSRNKNSSIIL</sequence>
<dbReference type="Proteomes" id="UP000276133">
    <property type="component" value="Unassembled WGS sequence"/>
</dbReference>
<gene>
    <name evidence="1" type="ORF">BpHYR1_024013</name>
</gene>
<evidence type="ECO:0000313" key="1">
    <source>
        <dbReference type="EMBL" id="RNA35570.1"/>
    </source>
</evidence>
<protein>
    <submittedName>
        <fullName evidence="1">Uncharacterized protein</fullName>
    </submittedName>
</protein>
<reference evidence="1 2" key="1">
    <citation type="journal article" date="2018" name="Sci. Rep.">
        <title>Genomic signatures of local adaptation to the degree of environmental predictability in rotifers.</title>
        <authorList>
            <person name="Franch-Gras L."/>
            <person name="Hahn C."/>
            <person name="Garcia-Roger E.M."/>
            <person name="Carmona M.J."/>
            <person name="Serra M."/>
            <person name="Gomez A."/>
        </authorList>
    </citation>
    <scope>NUCLEOTIDE SEQUENCE [LARGE SCALE GENOMIC DNA]</scope>
    <source>
        <strain evidence="1">HYR1</strain>
    </source>
</reference>
<evidence type="ECO:0000313" key="2">
    <source>
        <dbReference type="Proteomes" id="UP000276133"/>
    </source>
</evidence>